<dbReference type="InterPro" id="IPR036554">
    <property type="entry name" value="GHMP_kinase_C_sf"/>
</dbReference>
<dbReference type="GO" id="GO:0005829">
    <property type="term" value="C:cytosol"/>
    <property type="evidence" value="ECO:0007669"/>
    <property type="project" value="TreeGrafter"/>
</dbReference>
<dbReference type="GO" id="GO:0019287">
    <property type="term" value="P:isopentenyl diphosphate biosynthetic process, mevalonate pathway"/>
    <property type="evidence" value="ECO:0007669"/>
    <property type="project" value="UniProtKB-UniRule"/>
</dbReference>
<comment type="pathway">
    <text evidence="13 14">Isoprenoid biosynthesis; isopentenyl diphosphate biosynthesis via mevalonate pathway; isopentenyl diphosphate from (R)-mevalonate: step 1/3.</text>
</comment>
<comment type="subcellular location">
    <subcellularLocation>
        <location evidence="1 14">Cytoplasm</location>
    </subcellularLocation>
</comment>
<dbReference type="AlphaFoldDB" id="E1RIU5"/>
<evidence type="ECO:0000256" key="9">
    <source>
        <dbReference type="ARBA" id="ARBA00022840"/>
    </source>
</evidence>
<comment type="function">
    <text evidence="14">Catalyzes the phosphorylation of (R)-mevalonate (MVA) to (R)-mevalonate 5-phosphate (MVAP). Functions in the mevalonate (MVA) pathway leading to isopentenyl diphosphate (IPP), a key precursor for the biosynthesis of isoprenoid compounds such as archaeal membrane lipids.</text>
</comment>
<evidence type="ECO:0000256" key="2">
    <source>
        <dbReference type="ARBA" id="ARBA00006495"/>
    </source>
</evidence>
<evidence type="ECO:0000256" key="6">
    <source>
        <dbReference type="ARBA" id="ARBA00022679"/>
    </source>
</evidence>
<keyword evidence="5 14" id="KW-0444">Lipid biosynthesis</keyword>
<dbReference type="InterPro" id="IPR006204">
    <property type="entry name" value="GHMP_kinase_N_dom"/>
</dbReference>
<dbReference type="GeneID" id="9743214"/>
<dbReference type="Gene3D" id="3.30.230.10">
    <property type="match status" value="2"/>
</dbReference>
<dbReference type="GO" id="GO:0000287">
    <property type="term" value="F:magnesium ion binding"/>
    <property type="evidence" value="ECO:0007669"/>
    <property type="project" value="UniProtKB-UniRule"/>
</dbReference>
<dbReference type="SUPFAM" id="SSF54211">
    <property type="entry name" value="Ribosomal protein S5 domain 2-like"/>
    <property type="match status" value="1"/>
</dbReference>
<evidence type="ECO:0000259" key="16">
    <source>
        <dbReference type="Pfam" id="PF08544"/>
    </source>
</evidence>
<evidence type="ECO:0000256" key="12">
    <source>
        <dbReference type="ARBA" id="ARBA00023229"/>
    </source>
</evidence>
<feature type="domain" description="GHMP kinase N-terminal" evidence="15">
    <location>
        <begin position="62"/>
        <end position="131"/>
    </location>
</feature>
<evidence type="ECO:0000256" key="14">
    <source>
        <dbReference type="HAMAP-Rule" id="MF_00217"/>
    </source>
</evidence>
<dbReference type="PROSITE" id="PS00627">
    <property type="entry name" value="GHMP_KINASES_ATP"/>
    <property type="match status" value="1"/>
</dbReference>
<evidence type="ECO:0000256" key="10">
    <source>
        <dbReference type="ARBA" id="ARBA00022842"/>
    </source>
</evidence>
<dbReference type="HOGENOM" id="CLU_017814_0_0_2"/>
<comment type="catalytic activity">
    <reaction evidence="14">
        <text>(R)-mevalonate + ATP = (R)-5-phosphomevalonate + ADP + H(+)</text>
        <dbReference type="Rhea" id="RHEA:17065"/>
        <dbReference type="ChEBI" id="CHEBI:15378"/>
        <dbReference type="ChEBI" id="CHEBI:30616"/>
        <dbReference type="ChEBI" id="CHEBI:36464"/>
        <dbReference type="ChEBI" id="CHEBI:58146"/>
        <dbReference type="ChEBI" id="CHEBI:456216"/>
        <dbReference type="EC" id="2.7.1.36"/>
    </reaction>
</comment>
<keyword evidence="7 14" id="KW-0547">Nucleotide-binding</keyword>
<dbReference type="EC" id="2.7.1.36" evidence="3 14"/>
<comment type="subunit">
    <text evidence="14">Homodimer.</text>
</comment>
<reference evidence="17 18" key="1">
    <citation type="journal article" date="2010" name="Stand. Genomic Sci.">
        <title>Complete genome sequence of Methanoplanus petrolearius type strain (SEBR 4847).</title>
        <authorList>
            <person name="Brambilla E."/>
            <person name="Djao O.D."/>
            <person name="Daligault H."/>
            <person name="Lapidus A."/>
            <person name="Lucas S."/>
            <person name="Hammon N."/>
            <person name="Nolan M."/>
            <person name="Tice H."/>
            <person name="Cheng J.F."/>
            <person name="Han C."/>
            <person name="Tapia R."/>
            <person name="Goodwin L."/>
            <person name="Pitluck S."/>
            <person name="Liolios K."/>
            <person name="Ivanova N."/>
            <person name="Mavromatis K."/>
            <person name="Mikhailova N."/>
            <person name="Pati A."/>
            <person name="Chen A."/>
            <person name="Palaniappan K."/>
            <person name="Land M."/>
            <person name="Hauser L."/>
            <person name="Chang Y.J."/>
            <person name="Jeffries C.D."/>
            <person name="Rohde M."/>
            <person name="Spring S."/>
            <person name="Sikorski J."/>
            <person name="Goker M."/>
            <person name="Woyke T."/>
            <person name="Bristow J."/>
            <person name="Eisen J.A."/>
            <person name="Markowitz V."/>
            <person name="Hugenholtz P."/>
            <person name="Kyrpides N.C."/>
            <person name="Klenk H.P."/>
        </authorList>
    </citation>
    <scope>NUCLEOTIDE SEQUENCE [LARGE SCALE GENOMIC DNA]</scope>
    <source>
        <strain evidence="18">DSM 11571 / OCM 486 / SEBR 4847</strain>
    </source>
</reference>
<keyword evidence="10 14" id="KW-0460">Magnesium</keyword>
<keyword evidence="9 14" id="KW-0067">ATP-binding</keyword>
<dbReference type="NCBIfam" id="TIGR00549">
    <property type="entry name" value="mevalon_kin"/>
    <property type="match status" value="1"/>
</dbReference>
<protein>
    <recommendedName>
        <fullName evidence="3 14">Mevalonate kinase</fullName>
        <shortName evidence="14">MK</shortName>
        <shortName evidence="14">MVK</shortName>
        <ecNumber evidence="3 14">2.7.1.36</ecNumber>
    </recommendedName>
</protein>
<keyword evidence="12 14" id="KW-0414">Isoprene biosynthesis</keyword>
<dbReference type="GO" id="GO:0005524">
    <property type="term" value="F:ATP binding"/>
    <property type="evidence" value="ECO:0007669"/>
    <property type="project" value="UniProtKB-UniRule"/>
</dbReference>
<dbReference type="InterPro" id="IPR006203">
    <property type="entry name" value="GHMP_knse_ATP-bd_CS"/>
</dbReference>
<evidence type="ECO:0000256" key="11">
    <source>
        <dbReference type="ARBA" id="ARBA00023098"/>
    </source>
</evidence>
<dbReference type="OrthoDB" id="19001at2157"/>
<dbReference type="EMBL" id="CP002117">
    <property type="protein sequence ID" value="ADN35533.1"/>
    <property type="molecule type" value="Genomic_DNA"/>
</dbReference>
<evidence type="ECO:0000256" key="7">
    <source>
        <dbReference type="ARBA" id="ARBA00022741"/>
    </source>
</evidence>
<dbReference type="GO" id="GO:0004496">
    <property type="term" value="F:mevalonate kinase activity"/>
    <property type="evidence" value="ECO:0007669"/>
    <property type="project" value="UniProtKB-UniRule"/>
</dbReference>
<comment type="cofactor">
    <cofactor evidence="14">
        <name>Mg(2+)</name>
        <dbReference type="ChEBI" id="CHEBI:18420"/>
    </cofactor>
</comment>
<keyword evidence="6 14" id="KW-0808">Transferase</keyword>
<evidence type="ECO:0000313" key="18">
    <source>
        <dbReference type="Proteomes" id="UP000006565"/>
    </source>
</evidence>
<dbReference type="SUPFAM" id="SSF55060">
    <property type="entry name" value="GHMP Kinase, C-terminal domain"/>
    <property type="match status" value="1"/>
</dbReference>
<dbReference type="InterPro" id="IPR020568">
    <property type="entry name" value="Ribosomal_Su5_D2-typ_SF"/>
</dbReference>
<dbReference type="Gene3D" id="3.30.70.890">
    <property type="entry name" value="GHMP kinase, C-terminal domain"/>
    <property type="match status" value="1"/>
</dbReference>
<dbReference type="Pfam" id="PF08544">
    <property type="entry name" value="GHMP_kinases_C"/>
    <property type="match status" value="1"/>
</dbReference>
<dbReference type="InterPro" id="IPR014721">
    <property type="entry name" value="Ribsml_uS5_D2-typ_fold_subgr"/>
</dbReference>
<dbReference type="KEGG" id="mpi:Mpet_0759"/>
<feature type="domain" description="GHMP kinase C-terminal" evidence="16">
    <location>
        <begin position="196"/>
        <end position="268"/>
    </location>
</feature>
<feature type="binding site" evidence="14">
    <location>
        <begin position="71"/>
        <end position="81"/>
    </location>
    <ligand>
        <name>ATP</name>
        <dbReference type="ChEBI" id="CHEBI:30616"/>
    </ligand>
</feature>
<keyword evidence="18" id="KW-1185">Reference proteome</keyword>
<keyword evidence="4 14" id="KW-0963">Cytoplasm</keyword>
<dbReference type="Proteomes" id="UP000006565">
    <property type="component" value="Chromosome"/>
</dbReference>
<dbReference type="InterPro" id="IPR006205">
    <property type="entry name" value="Mev_gal_kin"/>
</dbReference>
<dbReference type="PANTHER" id="PTHR43290:SF2">
    <property type="entry name" value="MEVALONATE KINASE"/>
    <property type="match status" value="1"/>
</dbReference>
<proteinExistence type="inferred from homology"/>
<evidence type="ECO:0000256" key="1">
    <source>
        <dbReference type="ARBA" id="ARBA00004496"/>
    </source>
</evidence>
<evidence type="ECO:0000256" key="13">
    <source>
        <dbReference type="ARBA" id="ARBA00029438"/>
    </source>
</evidence>
<evidence type="ECO:0000256" key="4">
    <source>
        <dbReference type="ARBA" id="ARBA00022490"/>
    </source>
</evidence>
<dbReference type="InterPro" id="IPR013750">
    <property type="entry name" value="GHMP_kinase_C_dom"/>
</dbReference>
<organism evidence="17 18">
    <name type="scientific">Methanolacinia petrolearia (strain DSM 11571 / OCM 486 / SEBR 4847)</name>
    <name type="common">Methanoplanus petrolearius</name>
    <dbReference type="NCBI Taxonomy" id="679926"/>
    <lineage>
        <taxon>Archaea</taxon>
        <taxon>Methanobacteriati</taxon>
        <taxon>Methanobacteriota</taxon>
        <taxon>Stenosarchaea group</taxon>
        <taxon>Methanomicrobia</taxon>
        <taxon>Methanomicrobiales</taxon>
        <taxon>Methanomicrobiaceae</taxon>
        <taxon>Methanolacinia</taxon>
    </lineage>
</organism>
<evidence type="ECO:0000259" key="15">
    <source>
        <dbReference type="Pfam" id="PF00288"/>
    </source>
</evidence>
<gene>
    <name evidence="14" type="primary">mvk</name>
    <name evidence="17" type="ordered locus">Mpet_0759</name>
</gene>
<sequence>MATWSAPGKVFLFGEHAVVYGKPGIAMAIKPRVSVTVRKVRNPSKINSPYIENCFELTGVTGSVYIHSQLPSSSGLGSSAAVTVATLSAINDEFNLSLEKKDIADIAYQVEKKVQRGRASPTDTFVSTYGGLILIKDNKRRILPPENFNIVIGNTLVSHKTSELVEMVGEFRRTNPLVVDPILNAIEAVTIRSMHNFNNLKVLGRYMDVNHSLLEALGVGHPALTRLVNAARSGGAYGAKMTGAGGGGCMIALCPKRSKSRVAAAIEAADGKAIITTIDTEGARREDDDEREDYIKAGR</sequence>
<dbReference type="Pfam" id="PF00288">
    <property type="entry name" value="GHMP_kinases_N"/>
    <property type="match status" value="1"/>
</dbReference>
<dbReference type="InterPro" id="IPR001174">
    <property type="entry name" value="HddA/FKP"/>
</dbReference>
<dbReference type="PANTHER" id="PTHR43290">
    <property type="entry name" value="MEVALONATE KINASE"/>
    <property type="match status" value="1"/>
</dbReference>
<evidence type="ECO:0000256" key="8">
    <source>
        <dbReference type="ARBA" id="ARBA00022777"/>
    </source>
</evidence>
<evidence type="ECO:0000256" key="3">
    <source>
        <dbReference type="ARBA" id="ARBA00012103"/>
    </source>
</evidence>
<name>E1RIU5_METP4</name>
<evidence type="ECO:0000256" key="5">
    <source>
        <dbReference type="ARBA" id="ARBA00022516"/>
    </source>
</evidence>
<dbReference type="STRING" id="679926.Mpet_0759"/>
<accession>E1RIU5</accession>
<dbReference type="HAMAP" id="MF_00217">
    <property type="entry name" value="Mevalonate_kinase"/>
    <property type="match status" value="1"/>
</dbReference>
<evidence type="ECO:0000313" key="17">
    <source>
        <dbReference type="EMBL" id="ADN35533.1"/>
    </source>
</evidence>
<keyword evidence="11 14" id="KW-0443">Lipid metabolism</keyword>
<dbReference type="eggNOG" id="arCOG01028">
    <property type="taxonomic scope" value="Archaea"/>
</dbReference>
<dbReference type="UniPathway" id="UPA00057">
    <property type="reaction ID" value="UER00098"/>
</dbReference>
<comment type="similarity">
    <text evidence="2 14">Belongs to the GHMP kinase family. Mevalonate kinase subfamily.</text>
</comment>
<dbReference type="RefSeq" id="WP_013328711.1">
    <property type="nucleotide sequence ID" value="NC_014507.1"/>
</dbReference>
<dbReference type="InterPro" id="IPR022937">
    <property type="entry name" value="Mevalonate_kinase_arc"/>
</dbReference>
<keyword evidence="8 14" id="KW-0418">Kinase</keyword>
<feature type="active site" description="Proton acceptor" evidence="14">
    <location>
        <position position="123"/>
    </location>
</feature>
<dbReference type="PRINTS" id="PR00960">
    <property type="entry name" value="LMBPPROTEIN"/>
</dbReference>